<feature type="chain" id="PRO_5042132569" description="SMP-30/Gluconolactonase/LRE-like region domain-containing protein" evidence="1">
    <location>
        <begin position="20"/>
        <end position="329"/>
    </location>
</feature>
<protein>
    <recommendedName>
        <fullName evidence="2">SMP-30/Gluconolactonase/LRE-like region domain-containing protein</fullName>
    </recommendedName>
</protein>
<reference evidence="3" key="1">
    <citation type="submission" date="2021-12" db="EMBL/GenBank/DDBJ databases">
        <title>Convergent genome expansion in fungi linked to evolution of root-endophyte symbiosis.</title>
        <authorList>
            <consortium name="DOE Joint Genome Institute"/>
            <person name="Ke Y.-H."/>
            <person name="Bonito G."/>
            <person name="Liao H.-L."/>
            <person name="Looney B."/>
            <person name="Rojas-Flechas A."/>
            <person name="Nash J."/>
            <person name="Hameed K."/>
            <person name="Schadt C."/>
            <person name="Martin F."/>
            <person name="Crous P.W."/>
            <person name="Miettinen O."/>
            <person name="Magnuson J.K."/>
            <person name="Labbe J."/>
            <person name="Jacobson D."/>
            <person name="Doktycz M.J."/>
            <person name="Veneault-Fourrey C."/>
            <person name="Kuo A."/>
            <person name="Mondo S."/>
            <person name="Calhoun S."/>
            <person name="Riley R."/>
            <person name="Ohm R."/>
            <person name="LaButti K."/>
            <person name="Andreopoulos B."/>
            <person name="Pangilinan J."/>
            <person name="Nolan M."/>
            <person name="Tritt A."/>
            <person name="Clum A."/>
            <person name="Lipzen A."/>
            <person name="Daum C."/>
            <person name="Barry K."/>
            <person name="Grigoriev I.V."/>
            <person name="Vilgalys R."/>
        </authorList>
    </citation>
    <scope>NUCLEOTIDE SEQUENCE</scope>
    <source>
        <strain evidence="3">PMI_201</strain>
    </source>
</reference>
<name>A0AAD4L1F6_9EURO</name>
<evidence type="ECO:0000259" key="2">
    <source>
        <dbReference type="Pfam" id="PF08450"/>
    </source>
</evidence>
<feature type="domain" description="SMP-30/Gluconolactonase/LRE-like region" evidence="2">
    <location>
        <begin position="93"/>
        <end position="286"/>
    </location>
</feature>
<dbReference type="Gene3D" id="2.120.10.30">
    <property type="entry name" value="TolB, C-terminal domain"/>
    <property type="match status" value="1"/>
</dbReference>
<dbReference type="InterPro" id="IPR013658">
    <property type="entry name" value="SGL"/>
</dbReference>
<evidence type="ECO:0000313" key="4">
    <source>
        <dbReference type="Proteomes" id="UP001201262"/>
    </source>
</evidence>
<keyword evidence="4" id="KW-1185">Reference proteome</keyword>
<comment type="caution">
    <text evidence="3">The sequence shown here is derived from an EMBL/GenBank/DDBJ whole genome shotgun (WGS) entry which is preliminary data.</text>
</comment>
<evidence type="ECO:0000313" key="3">
    <source>
        <dbReference type="EMBL" id="KAH8702105.1"/>
    </source>
</evidence>
<accession>A0AAD4L1F6</accession>
<dbReference type="EMBL" id="JAJTJA010000003">
    <property type="protein sequence ID" value="KAH8702105.1"/>
    <property type="molecule type" value="Genomic_DNA"/>
</dbReference>
<dbReference type="InterPro" id="IPR011042">
    <property type="entry name" value="6-blade_b-propeller_TolB-like"/>
</dbReference>
<evidence type="ECO:0000256" key="1">
    <source>
        <dbReference type="SAM" id="SignalP"/>
    </source>
</evidence>
<dbReference type="PANTHER" id="PTHR42060">
    <property type="entry name" value="NHL REPEAT-CONTAINING PROTEIN-RELATED"/>
    <property type="match status" value="1"/>
</dbReference>
<dbReference type="AlphaFoldDB" id="A0AAD4L1F6"/>
<sequence>MINFLCILGAATLPLLTLATNKPGYRPYDPEVYTVYQFPENGSWIANIATRPNNDLVITRTDVPEVWAIKVDEGTAELVATIPDANNLIGLSAIDDDVYVVIAGNLDTATLTPEAGSFSAWKVNLDSNNDGSASLIAAIPEGQFLHGVETFQKRKNSTLVLIADAGQGAIYKLDTVSGNYSIAIKNESLAGVNNIHAQNEYLYFTATQNKIFGRVPVDLEEATATGPIEIISDDQKFVPDGFALSTNGSLAYMATFIENSVVAIDLDDEDHPKTTIQGDLNSTSIAGPTAVLYMKKGHDSTLYVTTNGGQTAPVNGEFSEPAKIVGIDL</sequence>
<dbReference type="RefSeq" id="XP_046075481.1">
    <property type="nucleotide sequence ID" value="XM_046219954.1"/>
</dbReference>
<dbReference type="SUPFAM" id="SSF63829">
    <property type="entry name" value="Calcium-dependent phosphotriesterase"/>
    <property type="match status" value="1"/>
</dbReference>
<keyword evidence="1" id="KW-0732">Signal</keyword>
<dbReference type="PANTHER" id="PTHR42060:SF3">
    <property type="entry name" value="SMP-30_GLUCONOLACTONASE_LRE-LIKE REGION DOMAIN-CONTAINING PROTEIN"/>
    <property type="match status" value="1"/>
</dbReference>
<dbReference type="Pfam" id="PF08450">
    <property type="entry name" value="SGL"/>
    <property type="match status" value="1"/>
</dbReference>
<dbReference type="InterPro" id="IPR052998">
    <property type="entry name" value="Hetero-Diels-Alderase-like"/>
</dbReference>
<gene>
    <name evidence="3" type="ORF">BGW36DRAFT_424392</name>
</gene>
<proteinExistence type="predicted"/>
<dbReference type="GeneID" id="70250241"/>
<dbReference type="Proteomes" id="UP001201262">
    <property type="component" value="Unassembled WGS sequence"/>
</dbReference>
<feature type="signal peptide" evidence="1">
    <location>
        <begin position="1"/>
        <end position="19"/>
    </location>
</feature>
<organism evidence="3 4">
    <name type="scientific">Talaromyces proteolyticus</name>
    <dbReference type="NCBI Taxonomy" id="1131652"/>
    <lineage>
        <taxon>Eukaryota</taxon>
        <taxon>Fungi</taxon>
        <taxon>Dikarya</taxon>
        <taxon>Ascomycota</taxon>
        <taxon>Pezizomycotina</taxon>
        <taxon>Eurotiomycetes</taxon>
        <taxon>Eurotiomycetidae</taxon>
        <taxon>Eurotiales</taxon>
        <taxon>Trichocomaceae</taxon>
        <taxon>Talaromyces</taxon>
        <taxon>Talaromyces sect. Bacilispori</taxon>
    </lineage>
</organism>